<organism evidence="2 3">
    <name type="scientific">Anaerosporobacter mobilis DSM 15930</name>
    <dbReference type="NCBI Taxonomy" id="1120996"/>
    <lineage>
        <taxon>Bacteria</taxon>
        <taxon>Bacillati</taxon>
        <taxon>Bacillota</taxon>
        <taxon>Clostridia</taxon>
        <taxon>Lachnospirales</taxon>
        <taxon>Lachnospiraceae</taxon>
        <taxon>Anaerosporobacter</taxon>
    </lineage>
</organism>
<protein>
    <recommendedName>
        <fullName evidence="4">Lipoprotein</fullName>
    </recommendedName>
</protein>
<evidence type="ECO:0000256" key="1">
    <source>
        <dbReference type="SAM" id="SignalP"/>
    </source>
</evidence>
<dbReference type="PROSITE" id="PS51257">
    <property type="entry name" value="PROKAR_LIPOPROTEIN"/>
    <property type="match status" value="1"/>
</dbReference>
<reference evidence="2 3" key="1">
    <citation type="submission" date="2016-11" db="EMBL/GenBank/DDBJ databases">
        <authorList>
            <person name="Jaros S."/>
            <person name="Januszkiewicz K."/>
            <person name="Wedrychowicz H."/>
        </authorList>
    </citation>
    <scope>NUCLEOTIDE SEQUENCE [LARGE SCALE GENOMIC DNA]</scope>
    <source>
        <strain evidence="2 3">DSM 15930</strain>
    </source>
</reference>
<dbReference type="STRING" id="1120996.SAMN02746066_00407"/>
<evidence type="ECO:0000313" key="3">
    <source>
        <dbReference type="Proteomes" id="UP000184038"/>
    </source>
</evidence>
<dbReference type="EMBL" id="FRCP01000005">
    <property type="protein sequence ID" value="SHL99046.1"/>
    <property type="molecule type" value="Genomic_DNA"/>
</dbReference>
<keyword evidence="1" id="KW-0732">Signal</keyword>
<accession>A0A1M7F4U2</accession>
<feature type="signal peptide" evidence="1">
    <location>
        <begin position="1"/>
        <end position="19"/>
    </location>
</feature>
<proteinExistence type="predicted"/>
<keyword evidence="3" id="KW-1185">Reference proteome</keyword>
<evidence type="ECO:0008006" key="4">
    <source>
        <dbReference type="Google" id="ProtNLM"/>
    </source>
</evidence>
<dbReference type="AlphaFoldDB" id="A0A1M7F4U2"/>
<name>A0A1M7F4U2_9FIRM</name>
<dbReference type="Proteomes" id="UP000184038">
    <property type="component" value="Unassembled WGS sequence"/>
</dbReference>
<feature type="chain" id="PRO_5039531158" description="Lipoprotein" evidence="1">
    <location>
        <begin position="20"/>
        <end position="165"/>
    </location>
</feature>
<gene>
    <name evidence="2" type="ORF">SAMN02746066_00407</name>
</gene>
<sequence>MKKFNKILMAVLTLCLAFALTGCSDKKAEKKYYDDVMAAVNNASTANSTLITDLQTFLSDVTNEDARTATLKDLDTMEAEFTTLRDLKAPKIYKDAQVVFKEGAEAAIDGIAVYRKAIEGCTEETITDQETFNTFEAAIGEGDEYMTTSNTKISEAAQIADDAQK</sequence>
<dbReference type="RefSeq" id="WP_073282219.1">
    <property type="nucleotide sequence ID" value="NZ_FRCP01000005.1"/>
</dbReference>
<evidence type="ECO:0000313" key="2">
    <source>
        <dbReference type="EMBL" id="SHL99046.1"/>
    </source>
</evidence>
<dbReference type="OrthoDB" id="1769882at2"/>